<dbReference type="GeneID" id="113205051"/>
<accession>A0A6J1S5K0</accession>
<feature type="domain" description="CCAAT-binding factor" evidence="8">
    <location>
        <begin position="556"/>
        <end position="707"/>
    </location>
</feature>
<dbReference type="GO" id="GO:0003682">
    <property type="term" value="F:chromatin binding"/>
    <property type="evidence" value="ECO:0007669"/>
    <property type="project" value="TreeGrafter"/>
</dbReference>
<dbReference type="KEGG" id="foc:113205051"/>
<dbReference type="AlphaFoldDB" id="A0A6J1S5K0"/>
<dbReference type="PIRSF" id="PIRSF028977">
    <property type="entry name" value="Nucleolar_complex_p3"/>
    <property type="match status" value="1"/>
</dbReference>
<evidence type="ECO:0000256" key="4">
    <source>
        <dbReference type="ARBA" id="ARBA00023242"/>
    </source>
</evidence>
<dbReference type="Proteomes" id="UP000504606">
    <property type="component" value="Unplaced"/>
</dbReference>
<feature type="region of interest" description="Disordered" evidence="7">
    <location>
        <begin position="1"/>
        <end position="63"/>
    </location>
</feature>
<evidence type="ECO:0000256" key="7">
    <source>
        <dbReference type="SAM" id="MobiDB-lite"/>
    </source>
</evidence>
<dbReference type="Pfam" id="PF07540">
    <property type="entry name" value="NOC3p"/>
    <property type="match status" value="1"/>
</dbReference>
<dbReference type="CTD" id="40870"/>
<feature type="compositionally biased region" description="Basic residues" evidence="7">
    <location>
        <begin position="1"/>
        <end position="34"/>
    </location>
</feature>
<organism evidence="10 11">
    <name type="scientific">Frankliniella occidentalis</name>
    <name type="common">Western flower thrips</name>
    <name type="synonym">Euthrips occidentalis</name>
    <dbReference type="NCBI Taxonomy" id="133901"/>
    <lineage>
        <taxon>Eukaryota</taxon>
        <taxon>Metazoa</taxon>
        <taxon>Ecdysozoa</taxon>
        <taxon>Arthropoda</taxon>
        <taxon>Hexapoda</taxon>
        <taxon>Insecta</taxon>
        <taxon>Pterygota</taxon>
        <taxon>Neoptera</taxon>
        <taxon>Paraneoptera</taxon>
        <taxon>Thysanoptera</taxon>
        <taxon>Terebrantia</taxon>
        <taxon>Thripoidea</taxon>
        <taxon>Thripidae</taxon>
        <taxon>Frankliniella</taxon>
    </lineage>
</organism>
<dbReference type="PANTHER" id="PTHR14428">
    <property type="entry name" value="NUCLEOLAR COMPLEX PROTEIN 3"/>
    <property type="match status" value="1"/>
</dbReference>
<evidence type="ECO:0000256" key="3">
    <source>
        <dbReference type="ARBA" id="ARBA00023054"/>
    </source>
</evidence>
<dbReference type="OrthoDB" id="10263597at2759"/>
<evidence type="ECO:0000259" key="8">
    <source>
        <dbReference type="Pfam" id="PF03914"/>
    </source>
</evidence>
<evidence type="ECO:0000259" key="9">
    <source>
        <dbReference type="Pfam" id="PF07540"/>
    </source>
</evidence>
<comment type="subcellular location">
    <subcellularLocation>
        <location evidence="1 5">Nucleus</location>
        <location evidence="1 5">Nucleolus</location>
    </subcellularLocation>
</comment>
<evidence type="ECO:0000256" key="1">
    <source>
        <dbReference type="ARBA" id="ARBA00004604"/>
    </source>
</evidence>
<feature type="coiled-coil region" evidence="6">
    <location>
        <begin position="456"/>
        <end position="487"/>
    </location>
</feature>
<keyword evidence="4" id="KW-0539">Nucleus</keyword>
<reference evidence="11" key="1">
    <citation type="submission" date="2025-08" db="UniProtKB">
        <authorList>
            <consortium name="RefSeq"/>
        </authorList>
    </citation>
    <scope>IDENTIFICATION</scope>
    <source>
        <tissue evidence="11">Whole organism</tissue>
    </source>
</reference>
<keyword evidence="3 6" id="KW-0175">Coiled coil</keyword>
<gene>
    <name evidence="11" type="primary">LOC113205051</name>
</gene>
<name>A0A6J1S5K0_FRAOC</name>
<keyword evidence="10" id="KW-1185">Reference proteome</keyword>
<evidence type="ECO:0000256" key="6">
    <source>
        <dbReference type="SAM" id="Coils"/>
    </source>
</evidence>
<proteinExistence type="inferred from homology"/>
<dbReference type="GO" id="GO:0005730">
    <property type="term" value="C:nucleolus"/>
    <property type="evidence" value="ECO:0007669"/>
    <property type="project" value="UniProtKB-SubCell"/>
</dbReference>
<dbReference type="GO" id="GO:0006270">
    <property type="term" value="P:DNA replication initiation"/>
    <property type="evidence" value="ECO:0007669"/>
    <property type="project" value="TreeGrafter"/>
</dbReference>
<comment type="similarity">
    <text evidence="2 5">Belongs to the CBF/MAK21 family.</text>
</comment>
<feature type="region of interest" description="Disordered" evidence="7">
    <location>
        <begin position="170"/>
        <end position="197"/>
    </location>
</feature>
<dbReference type="SUPFAM" id="SSF48371">
    <property type="entry name" value="ARM repeat"/>
    <property type="match status" value="1"/>
</dbReference>
<dbReference type="InterPro" id="IPR011501">
    <property type="entry name" value="Noc3_N"/>
</dbReference>
<sequence>MVKKKAVKISKVKRNNQKRTKLSKQGKLKTRRNKKAEPKSQPKPVKHGEADEDQSDHGEDMLDMVEGDDLLYLKQAISQRSYQLLRKIRAPGGDQERGPRKRRKGGNSEDTDDIEQLYENESGIQDSGPKRTRVMLPIKTSKGLVTRVIEEDVDYEAEAQKKKKLEEMTVMEKDAESEKESEDETESIHSAPHHLNTEKPITTAQLLACRQEVLQQRKFRIGILCSGLLENPEGRMKSFKPLLDFMEEPNPEVKITVRKLATVSLLEVFKDLLPSYYIKVLDVENVILKKATLQLRRFEQDLLKNYKLYLTKLEKLASCLMRRKGDTRKFSQQEVQLGEVAVQCMADLLVTHPYFNYSVNLSQYLVTFLDNHSPTVRDISKVAIKKLFKDDKRGEISLEIVRRINGLVKKREHNVHADVLEVLLYLRIKDVNLDKEKEDELQQKKFKGRKMKLLSMSKKERKRDKKLKELEGELQETKAEENKQKKQQHLTEVVKVVFMIYFRILKQEPNTKLLSVTLEGLAKFSHCINLEYYHDLVNVLDDLMETGELGNREQLHIVQTVFTILSGQGEMLTIDPCRFYTHLYRNLLNVHAGKSHQDGLILVRAIDVMLIKRRKKVSQQRILAFTKRLATLALQLLHNGSLSCLGHIKSVLQLNKSSDILLDVDKSGGQGLYDPFLEEPEYCNAGNTALWEMALLHRHYHPLVRKFTNFISSGAPATGVGSLSLDLAKLTAEDLFTQYDGSTMAFKPAIPPPKKVEPKQKPARSYISNTSLNEQVKRVMESGPTTGNFFKAFEDRN</sequence>
<dbReference type="RefSeq" id="XP_026276282.1">
    <property type="nucleotide sequence ID" value="XM_026420497.2"/>
</dbReference>
<dbReference type="InterPro" id="IPR016903">
    <property type="entry name" value="Nucleolar_cplx-assoc_3"/>
</dbReference>
<dbReference type="InterPro" id="IPR005612">
    <property type="entry name" value="CCAAT-binding_factor"/>
</dbReference>
<dbReference type="InterPro" id="IPR016024">
    <property type="entry name" value="ARM-type_fold"/>
</dbReference>
<feature type="region of interest" description="Disordered" evidence="7">
    <location>
        <begin position="85"/>
        <end position="132"/>
    </location>
</feature>
<dbReference type="PANTHER" id="PTHR14428:SF5">
    <property type="entry name" value="NUCLEOLAR COMPLEX PROTEIN 3 HOMOLOG"/>
    <property type="match status" value="1"/>
</dbReference>
<protein>
    <recommendedName>
        <fullName evidence="5">Nucleolar complex protein 3 homolog</fullName>
        <shortName evidence="5">NOC3 protein homolog</shortName>
    </recommendedName>
</protein>
<evidence type="ECO:0000313" key="11">
    <source>
        <dbReference type="RefSeq" id="XP_026276282.1"/>
    </source>
</evidence>
<dbReference type="Pfam" id="PF03914">
    <property type="entry name" value="CBF"/>
    <property type="match status" value="1"/>
</dbReference>
<evidence type="ECO:0000313" key="10">
    <source>
        <dbReference type="Proteomes" id="UP000504606"/>
    </source>
</evidence>
<evidence type="ECO:0000256" key="2">
    <source>
        <dbReference type="ARBA" id="ARBA00007797"/>
    </source>
</evidence>
<feature type="compositionally biased region" description="Acidic residues" evidence="7">
    <location>
        <begin position="109"/>
        <end position="118"/>
    </location>
</feature>
<feature type="domain" description="Nucleolar complex-associated protein 3 N-terminal" evidence="9">
    <location>
        <begin position="217"/>
        <end position="309"/>
    </location>
</feature>
<evidence type="ECO:0000256" key="5">
    <source>
        <dbReference type="PIRNR" id="PIRNR028977"/>
    </source>
</evidence>